<evidence type="ECO:0000313" key="6">
    <source>
        <dbReference type="Proteomes" id="UP001157006"/>
    </source>
</evidence>
<keyword evidence="1 3" id="KW-0732">Signal</keyword>
<keyword evidence="6" id="KW-1185">Reference proteome</keyword>
<name>A0AAV0YE99_VICFA</name>
<dbReference type="GO" id="GO:0048544">
    <property type="term" value="P:recognition of pollen"/>
    <property type="evidence" value="ECO:0007669"/>
    <property type="project" value="InterPro"/>
</dbReference>
<protein>
    <recommendedName>
        <fullName evidence="4">S-locus glycoprotein domain-containing protein</fullName>
    </recommendedName>
</protein>
<dbReference type="PANTHER" id="PTHR32444">
    <property type="entry name" value="BULB-TYPE LECTIN DOMAIN-CONTAINING PROTEIN"/>
    <property type="match status" value="1"/>
</dbReference>
<feature type="chain" id="PRO_5043550093" description="S-locus glycoprotein domain-containing protein" evidence="3">
    <location>
        <begin position="26"/>
        <end position="169"/>
    </location>
</feature>
<gene>
    <name evidence="5" type="ORF">VFH_U043680</name>
</gene>
<feature type="domain" description="S-locus glycoprotein" evidence="4">
    <location>
        <begin position="33"/>
        <end position="65"/>
    </location>
</feature>
<dbReference type="Proteomes" id="UP001157006">
    <property type="component" value="Unassembled WGS sequence"/>
</dbReference>
<dbReference type="Pfam" id="PF00954">
    <property type="entry name" value="S_locus_glycop"/>
    <property type="match status" value="1"/>
</dbReference>
<evidence type="ECO:0000259" key="4">
    <source>
        <dbReference type="Pfam" id="PF00954"/>
    </source>
</evidence>
<evidence type="ECO:0000256" key="1">
    <source>
        <dbReference type="ARBA" id="ARBA00022729"/>
    </source>
</evidence>
<dbReference type="PANTHER" id="PTHR32444:SF247">
    <property type="entry name" value="OS01G0958200 PROTEIN"/>
    <property type="match status" value="1"/>
</dbReference>
<evidence type="ECO:0000313" key="5">
    <source>
        <dbReference type="EMBL" id="CAI8583777.1"/>
    </source>
</evidence>
<proteinExistence type="predicted"/>
<dbReference type="AlphaFoldDB" id="A0AAV0YE99"/>
<feature type="signal peptide" evidence="3">
    <location>
        <begin position="1"/>
        <end position="25"/>
    </location>
</feature>
<reference evidence="5 6" key="1">
    <citation type="submission" date="2023-01" db="EMBL/GenBank/DDBJ databases">
        <authorList>
            <person name="Kreplak J."/>
        </authorList>
    </citation>
    <scope>NUCLEOTIDE SEQUENCE [LARGE SCALE GENOMIC DNA]</scope>
</reference>
<accession>A0AAV0YE99</accession>
<dbReference type="EMBL" id="CATIWC010001027">
    <property type="protein sequence ID" value="CAI8583777.1"/>
    <property type="molecule type" value="Genomic_DNA"/>
</dbReference>
<dbReference type="InterPro" id="IPR000858">
    <property type="entry name" value="S_locus_glycoprot_dom"/>
</dbReference>
<sequence length="169" mass="18261">MTLFALGTATSVFCISLSTIGPCSICSLGLIVSTTCDVYSFCGAFSICDDNSLLYCTCLSGFEPNSVTDWNQQDHLGGCIRKESLECKGLKSYNGMFVVVPNVALAPQALFSGDEVRCKMAQLVKEVALPESNCEENVGVRNPLGWVAPEPRDLMSQFVHDPSDVFNVI</sequence>
<evidence type="ECO:0000256" key="2">
    <source>
        <dbReference type="ARBA" id="ARBA00023157"/>
    </source>
</evidence>
<comment type="caution">
    <text evidence="5">The sequence shown here is derived from an EMBL/GenBank/DDBJ whole genome shotgun (WGS) entry which is preliminary data.</text>
</comment>
<keyword evidence="2" id="KW-1015">Disulfide bond</keyword>
<evidence type="ECO:0000256" key="3">
    <source>
        <dbReference type="SAM" id="SignalP"/>
    </source>
</evidence>
<organism evidence="5 6">
    <name type="scientific">Vicia faba</name>
    <name type="common">Broad bean</name>
    <name type="synonym">Faba vulgaris</name>
    <dbReference type="NCBI Taxonomy" id="3906"/>
    <lineage>
        <taxon>Eukaryota</taxon>
        <taxon>Viridiplantae</taxon>
        <taxon>Streptophyta</taxon>
        <taxon>Embryophyta</taxon>
        <taxon>Tracheophyta</taxon>
        <taxon>Spermatophyta</taxon>
        <taxon>Magnoliopsida</taxon>
        <taxon>eudicotyledons</taxon>
        <taxon>Gunneridae</taxon>
        <taxon>Pentapetalae</taxon>
        <taxon>rosids</taxon>
        <taxon>fabids</taxon>
        <taxon>Fabales</taxon>
        <taxon>Fabaceae</taxon>
        <taxon>Papilionoideae</taxon>
        <taxon>50 kb inversion clade</taxon>
        <taxon>NPAAA clade</taxon>
        <taxon>Hologalegina</taxon>
        <taxon>IRL clade</taxon>
        <taxon>Fabeae</taxon>
        <taxon>Vicia</taxon>
    </lineage>
</organism>